<feature type="compositionally biased region" description="Basic and acidic residues" evidence="2">
    <location>
        <begin position="591"/>
        <end position="602"/>
    </location>
</feature>
<accession>A0AAV2P4R9</accession>
<protein>
    <submittedName>
        <fullName evidence="3">Uncharacterized protein</fullName>
    </submittedName>
</protein>
<evidence type="ECO:0000313" key="4">
    <source>
        <dbReference type="Proteomes" id="UP001497644"/>
    </source>
</evidence>
<name>A0AAV2P4R9_9HYME</name>
<dbReference type="EMBL" id="OZ034831">
    <property type="protein sequence ID" value="CAL1687875.1"/>
    <property type="molecule type" value="Genomic_DNA"/>
</dbReference>
<feature type="region of interest" description="Disordered" evidence="2">
    <location>
        <begin position="733"/>
        <end position="752"/>
    </location>
</feature>
<gene>
    <name evidence="3" type="ORF">LPLAT_LOCUS13061</name>
</gene>
<feature type="compositionally biased region" description="Basic residues" evidence="2">
    <location>
        <begin position="177"/>
        <end position="191"/>
    </location>
</feature>
<feature type="region of interest" description="Disordered" evidence="2">
    <location>
        <begin position="569"/>
        <end position="602"/>
    </location>
</feature>
<proteinExistence type="predicted"/>
<dbReference type="Proteomes" id="UP001497644">
    <property type="component" value="Chromosome 8"/>
</dbReference>
<evidence type="ECO:0000313" key="3">
    <source>
        <dbReference type="EMBL" id="CAL1687875.1"/>
    </source>
</evidence>
<dbReference type="AlphaFoldDB" id="A0AAV2P4R9"/>
<feature type="coiled-coil region" evidence="1">
    <location>
        <begin position="624"/>
        <end position="659"/>
    </location>
</feature>
<feature type="region of interest" description="Disordered" evidence="2">
    <location>
        <begin position="297"/>
        <end position="319"/>
    </location>
</feature>
<sequence length="867" mass="99204">MISPLPSYDDELLNSAYANISLIADEVWTYDPEDPFRKLNHSLWIQSCEVIAKYQENSDYRPRLVRDVISESRLAKYGNYEYDEQYEGMYRPDDGKSSGSGPRHFRSTTEAVEPWMLPEVQEHFARLISPNCTRSHREPMFNMQSSAIPILKCNTSVRKESEVVCSSLQSNWNEGSKKRRQKISPKKSKKAGLHDELLPIHKSETNNGPHEKSIEMFARHRRYTVETAAEMQLESRIGSNVVRDIWNAEKFQQHQQNRQRVARQTQPAVQNHQQQQQFYCTLQYQPLILRTEYQRRVLQSPPQPPLPPPPPPPVLSAEVPEFFPKSSLPSITAYSMSSDKERRACQIRYFPSVNDRNYQSDLFPYNRPQHEIATTVFPNTRMSILPATIETNVFRSPQEWFQRIAPPVQLQLTASSSSPLPICTSLRSIHDTAIVHRPLQMYEKFLPCTQPSPTTSIPVYQRPMELYQEPTPKRKSQGVDFNNLILLTKNNIKTRRSKGTAQQPFLLEGSKQSLRTSGRNVQVQWFDRDRCTRGTKEVVTVNALVSELRSFEEKYECCRGAGTSWRTAVDSQQRSSETSRSRNKIFASDSSRCRTSDAEERNRRMKRPLYRDVLANASSGVALENVFEERYDELEQQAMEQYRNSEESLALKYQELERQAMEQYRNTNAGDERRSTPSENQDCFDGQRCSGYGQCSPSRGRPERKGKCGGSKVVATSEKCSCFPQITLLKPKGKSLPNVSRGSSCNDDNQQPAIASRSLSALTDRSSKESKNICKGASGDKIDTNVSVRTSSKRHLILMSPFERKSEARRIMKTTDLRGICSLSEAKRNVLGYYRTSEIARDGSGDENITIIQSPSTEVWLSGFWTT</sequence>
<evidence type="ECO:0000256" key="2">
    <source>
        <dbReference type="SAM" id="MobiDB-lite"/>
    </source>
</evidence>
<keyword evidence="4" id="KW-1185">Reference proteome</keyword>
<evidence type="ECO:0000256" key="1">
    <source>
        <dbReference type="SAM" id="Coils"/>
    </source>
</evidence>
<reference evidence="3" key="1">
    <citation type="submission" date="2024-04" db="EMBL/GenBank/DDBJ databases">
        <authorList>
            <consortium name="Molecular Ecology Group"/>
        </authorList>
    </citation>
    <scope>NUCLEOTIDE SEQUENCE</scope>
</reference>
<organism evidence="3 4">
    <name type="scientific">Lasius platythorax</name>
    <dbReference type="NCBI Taxonomy" id="488582"/>
    <lineage>
        <taxon>Eukaryota</taxon>
        <taxon>Metazoa</taxon>
        <taxon>Ecdysozoa</taxon>
        <taxon>Arthropoda</taxon>
        <taxon>Hexapoda</taxon>
        <taxon>Insecta</taxon>
        <taxon>Pterygota</taxon>
        <taxon>Neoptera</taxon>
        <taxon>Endopterygota</taxon>
        <taxon>Hymenoptera</taxon>
        <taxon>Apocrita</taxon>
        <taxon>Aculeata</taxon>
        <taxon>Formicoidea</taxon>
        <taxon>Formicidae</taxon>
        <taxon>Formicinae</taxon>
        <taxon>Lasius</taxon>
        <taxon>Lasius</taxon>
    </lineage>
</organism>
<keyword evidence="1" id="KW-0175">Coiled coil</keyword>
<feature type="region of interest" description="Disordered" evidence="2">
    <location>
        <begin position="168"/>
        <end position="193"/>
    </location>
</feature>
<feature type="compositionally biased region" description="Pro residues" evidence="2">
    <location>
        <begin position="301"/>
        <end position="314"/>
    </location>
</feature>
<feature type="compositionally biased region" description="Polar residues" evidence="2">
    <location>
        <begin position="737"/>
        <end position="752"/>
    </location>
</feature>